<comment type="subcellular location">
    <subcellularLocation>
        <location evidence="1 7">Cell membrane</location>
        <topology evidence="1 7">Multi-pass membrane protein</topology>
    </subcellularLocation>
</comment>
<gene>
    <name evidence="8" type="ORF">IC608_13240</name>
</gene>
<protein>
    <recommendedName>
        <fullName evidence="7">UPF0056 membrane protein</fullName>
    </recommendedName>
</protein>
<feature type="transmembrane region" description="Helical" evidence="7">
    <location>
        <begin position="64"/>
        <end position="85"/>
    </location>
</feature>
<dbReference type="GO" id="GO:0005886">
    <property type="term" value="C:plasma membrane"/>
    <property type="evidence" value="ECO:0007669"/>
    <property type="project" value="UniProtKB-SubCell"/>
</dbReference>
<evidence type="ECO:0000256" key="3">
    <source>
        <dbReference type="ARBA" id="ARBA00022475"/>
    </source>
</evidence>
<evidence type="ECO:0000256" key="7">
    <source>
        <dbReference type="RuleBase" id="RU362048"/>
    </source>
</evidence>
<feature type="transmembrane region" description="Helical" evidence="7">
    <location>
        <begin position="6"/>
        <end position="27"/>
    </location>
</feature>
<evidence type="ECO:0000313" key="9">
    <source>
        <dbReference type="Proteomes" id="UP000654108"/>
    </source>
</evidence>
<feature type="transmembrane region" description="Helical" evidence="7">
    <location>
        <begin position="144"/>
        <end position="164"/>
    </location>
</feature>
<keyword evidence="4 7" id="KW-0812">Transmembrane</keyword>
<dbReference type="RefSeq" id="WP_191776320.1">
    <property type="nucleotide sequence ID" value="NZ_JACYFU010000003.1"/>
</dbReference>
<feature type="transmembrane region" description="Helical" evidence="7">
    <location>
        <begin position="39"/>
        <end position="58"/>
    </location>
</feature>
<evidence type="ECO:0000256" key="6">
    <source>
        <dbReference type="ARBA" id="ARBA00023136"/>
    </source>
</evidence>
<evidence type="ECO:0000256" key="5">
    <source>
        <dbReference type="ARBA" id="ARBA00022989"/>
    </source>
</evidence>
<proteinExistence type="inferred from homology"/>
<dbReference type="EMBL" id="JACYFU010000003">
    <property type="protein sequence ID" value="MBD8066435.1"/>
    <property type="molecule type" value="Genomic_DNA"/>
</dbReference>
<dbReference type="PANTHER" id="PTHR33508">
    <property type="entry name" value="UPF0056 MEMBRANE PROTEIN YHCE"/>
    <property type="match status" value="1"/>
</dbReference>
<feature type="transmembrane region" description="Helical" evidence="7">
    <location>
        <begin position="171"/>
        <end position="197"/>
    </location>
</feature>
<dbReference type="AlphaFoldDB" id="A0A927IR85"/>
<dbReference type="NCBIfam" id="TIGR00427">
    <property type="entry name" value="NAAT family transporter"/>
    <property type="match status" value="1"/>
</dbReference>
<accession>A0A927IR85</accession>
<dbReference type="Pfam" id="PF01914">
    <property type="entry name" value="MarC"/>
    <property type="match status" value="1"/>
</dbReference>
<reference evidence="8" key="1">
    <citation type="submission" date="2020-09" db="EMBL/GenBank/DDBJ databases">
        <title>Genome seq and assembly of Devosia sp.</title>
        <authorList>
            <person name="Chhetri G."/>
        </authorList>
    </citation>
    <scope>NUCLEOTIDE SEQUENCE</scope>
    <source>
        <strain evidence="8">PTR5</strain>
    </source>
</reference>
<dbReference type="Proteomes" id="UP000654108">
    <property type="component" value="Unassembled WGS sequence"/>
</dbReference>
<sequence>MNTFLVAFATLFATVGVADIAFIFAALTKDNTSVQRRAMATRGVLVALAILLFFAALGNAILDLFGITIPALRTAGGVLLLLIAIDMVFARHSGGTGTTSEEEIEARQSADISIFPLAMPLLAGPGAISAVILLTTGARSHLEFWLVVAAIVVILALAWLTLLIAIPIQRLLGLTGLSVVSRVIGILLAALAVQFVFDGIKASGLLGGAA</sequence>
<evidence type="ECO:0000313" key="8">
    <source>
        <dbReference type="EMBL" id="MBD8066435.1"/>
    </source>
</evidence>
<comment type="similarity">
    <text evidence="2 7">Belongs to the UPF0056 (MarC) family.</text>
</comment>
<keyword evidence="6 7" id="KW-0472">Membrane</keyword>
<evidence type="ECO:0000256" key="2">
    <source>
        <dbReference type="ARBA" id="ARBA00009784"/>
    </source>
</evidence>
<evidence type="ECO:0000256" key="4">
    <source>
        <dbReference type="ARBA" id="ARBA00022692"/>
    </source>
</evidence>
<name>A0A927IR85_9HYPH</name>
<organism evidence="8 9">
    <name type="scientific">Devosia oryzisoli</name>
    <dbReference type="NCBI Taxonomy" id="2774138"/>
    <lineage>
        <taxon>Bacteria</taxon>
        <taxon>Pseudomonadati</taxon>
        <taxon>Pseudomonadota</taxon>
        <taxon>Alphaproteobacteria</taxon>
        <taxon>Hyphomicrobiales</taxon>
        <taxon>Devosiaceae</taxon>
        <taxon>Devosia</taxon>
    </lineage>
</organism>
<evidence type="ECO:0000256" key="1">
    <source>
        <dbReference type="ARBA" id="ARBA00004651"/>
    </source>
</evidence>
<keyword evidence="3" id="KW-1003">Cell membrane</keyword>
<comment type="caution">
    <text evidence="8">The sequence shown here is derived from an EMBL/GenBank/DDBJ whole genome shotgun (WGS) entry which is preliminary data.</text>
</comment>
<keyword evidence="9" id="KW-1185">Reference proteome</keyword>
<dbReference type="InterPro" id="IPR002771">
    <property type="entry name" value="Multi_antbiot-R_MarC"/>
</dbReference>
<keyword evidence="5 7" id="KW-1133">Transmembrane helix</keyword>
<feature type="transmembrane region" description="Helical" evidence="7">
    <location>
        <begin position="117"/>
        <end position="138"/>
    </location>
</feature>
<dbReference type="PANTHER" id="PTHR33508:SF1">
    <property type="entry name" value="UPF0056 MEMBRANE PROTEIN YHCE"/>
    <property type="match status" value="1"/>
</dbReference>